<dbReference type="RefSeq" id="XP_052121716.1">
    <property type="nucleotide sequence ID" value="XM_052265756.1"/>
</dbReference>
<evidence type="ECO:0000256" key="10">
    <source>
        <dbReference type="ARBA" id="ARBA00023201"/>
    </source>
</evidence>
<dbReference type="PANTHER" id="PTHR42985:SF5">
    <property type="entry name" value="FI02094P-RELATED"/>
    <property type="match status" value="1"/>
</dbReference>
<dbReference type="GO" id="GO:0005886">
    <property type="term" value="C:plasma membrane"/>
    <property type="evidence" value="ECO:0007669"/>
    <property type="project" value="UniProtKB-SubCell"/>
</dbReference>
<evidence type="ECO:0000256" key="2">
    <source>
        <dbReference type="ARBA" id="ARBA00006434"/>
    </source>
</evidence>
<feature type="transmembrane region" description="Helical" evidence="12">
    <location>
        <begin position="381"/>
        <end position="401"/>
    </location>
</feature>
<evidence type="ECO:0000256" key="1">
    <source>
        <dbReference type="ARBA" id="ARBA00004651"/>
    </source>
</evidence>
<dbReference type="OrthoDB" id="6132759at2759"/>
<dbReference type="GO" id="GO:0015293">
    <property type="term" value="F:symporter activity"/>
    <property type="evidence" value="ECO:0007669"/>
    <property type="project" value="TreeGrafter"/>
</dbReference>
<evidence type="ECO:0000256" key="4">
    <source>
        <dbReference type="ARBA" id="ARBA00022475"/>
    </source>
</evidence>
<protein>
    <submittedName>
        <fullName evidence="14">Sodium-coupled monocarboxylate transporter 1-like</fullName>
    </submittedName>
</protein>
<keyword evidence="13" id="KW-1185">Reference proteome</keyword>
<dbReference type="NCBIfam" id="TIGR00813">
    <property type="entry name" value="sss"/>
    <property type="match status" value="1"/>
</dbReference>
<dbReference type="Gene3D" id="1.20.1730.10">
    <property type="entry name" value="Sodium/glucose cotransporter"/>
    <property type="match status" value="1"/>
</dbReference>
<keyword evidence="6 12" id="KW-1133">Transmembrane helix</keyword>
<evidence type="ECO:0000313" key="13">
    <source>
        <dbReference type="Proteomes" id="UP000504606"/>
    </source>
</evidence>
<dbReference type="Proteomes" id="UP000504606">
    <property type="component" value="Unplaced"/>
</dbReference>
<feature type="transmembrane region" description="Helical" evidence="12">
    <location>
        <begin position="235"/>
        <end position="256"/>
    </location>
</feature>
<dbReference type="InterPro" id="IPR038377">
    <property type="entry name" value="Na/Glc_symporter_sf"/>
</dbReference>
<keyword evidence="3" id="KW-0813">Transport</keyword>
<dbReference type="PROSITE" id="PS50283">
    <property type="entry name" value="NA_SOLUT_SYMP_3"/>
    <property type="match status" value="1"/>
</dbReference>
<dbReference type="InterPro" id="IPR051163">
    <property type="entry name" value="Sodium:Solute_Symporter_SSF"/>
</dbReference>
<dbReference type="AlphaFoldDB" id="A0A9C6TWU4"/>
<feature type="transmembrane region" description="Helical" evidence="12">
    <location>
        <begin position="12"/>
        <end position="30"/>
    </location>
</feature>
<proteinExistence type="inferred from homology"/>
<keyword evidence="9 12" id="KW-0472">Membrane</keyword>
<dbReference type="KEGG" id="foc:113208195"/>
<comment type="subcellular location">
    <subcellularLocation>
        <location evidence="1">Cell membrane</location>
        <topology evidence="1">Multi-pass membrane protein</topology>
    </subcellularLocation>
</comment>
<keyword evidence="8" id="KW-0406">Ion transport</keyword>
<accession>A0A9C6TWU4</accession>
<keyword evidence="5 12" id="KW-0812">Transmembrane</keyword>
<feature type="transmembrane region" description="Helical" evidence="12">
    <location>
        <begin position="126"/>
        <end position="149"/>
    </location>
</feature>
<evidence type="ECO:0000256" key="12">
    <source>
        <dbReference type="SAM" id="Phobius"/>
    </source>
</evidence>
<gene>
    <name evidence="14" type="primary">LOC113208195</name>
</gene>
<keyword evidence="10" id="KW-0739">Sodium transport</keyword>
<evidence type="ECO:0000256" key="5">
    <source>
        <dbReference type="ARBA" id="ARBA00022692"/>
    </source>
</evidence>
<feature type="transmembrane region" description="Helical" evidence="12">
    <location>
        <begin position="191"/>
        <end position="215"/>
    </location>
</feature>
<dbReference type="GO" id="GO:0006814">
    <property type="term" value="P:sodium ion transport"/>
    <property type="evidence" value="ECO:0007669"/>
    <property type="project" value="UniProtKB-KW"/>
</dbReference>
<feature type="transmembrane region" description="Helical" evidence="12">
    <location>
        <begin position="91"/>
        <end position="114"/>
    </location>
</feature>
<evidence type="ECO:0000256" key="11">
    <source>
        <dbReference type="RuleBase" id="RU362091"/>
    </source>
</evidence>
<keyword evidence="4" id="KW-1003">Cell membrane</keyword>
<feature type="transmembrane region" description="Helical" evidence="12">
    <location>
        <begin position="277"/>
        <end position="302"/>
    </location>
</feature>
<feature type="transmembrane region" description="Helical" evidence="12">
    <location>
        <begin position="413"/>
        <end position="432"/>
    </location>
</feature>
<dbReference type="InterPro" id="IPR001734">
    <property type="entry name" value="Na/solute_symporter"/>
</dbReference>
<evidence type="ECO:0000256" key="7">
    <source>
        <dbReference type="ARBA" id="ARBA00023053"/>
    </source>
</evidence>
<dbReference type="CDD" id="cd11492">
    <property type="entry name" value="SLC5sbd_NIS-SMVT"/>
    <property type="match status" value="1"/>
</dbReference>
<evidence type="ECO:0000256" key="3">
    <source>
        <dbReference type="ARBA" id="ARBA00022448"/>
    </source>
</evidence>
<dbReference type="GeneID" id="113208195"/>
<feature type="transmembrane region" description="Helical" evidence="12">
    <location>
        <begin position="438"/>
        <end position="459"/>
    </location>
</feature>
<evidence type="ECO:0000256" key="6">
    <source>
        <dbReference type="ARBA" id="ARBA00022989"/>
    </source>
</evidence>
<dbReference type="Pfam" id="PF00474">
    <property type="entry name" value="SSF"/>
    <property type="match status" value="1"/>
</dbReference>
<feature type="transmembrane region" description="Helical" evidence="12">
    <location>
        <begin position="161"/>
        <end position="179"/>
    </location>
</feature>
<evidence type="ECO:0000256" key="9">
    <source>
        <dbReference type="ARBA" id="ARBA00023136"/>
    </source>
</evidence>
<dbReference type="PANTHER" id="PTHR42985">
    <property type="entry name" value="SODIUM-COUPLED MONOCARBOXYLATE TRANSPORTER"/>
    <property type="match status" value="1"/>
</dbReference>
<comment type="similarity">
    <text evidence="2 11">Belongs to the sodium:solute symporter (SSF) (TC 2.A.21) family.</text>
</comment>
<name>A0A9C6TWU4_FRAOC</name>
<organism evidence="13 14">
    <name type="scientific">Frankliniella occidentalis</name>
    <name type="common">Western flower thrips</name>
    <name type="synonym">Euthrips occidentalis</name>
    <dbReference type="NCBI Taxonomy" id="133901"/>
    <lineage>
        <taxon>Eukaryota</taxon>
        <taxon>Metazoa</taxon>
        <taxon>Ecdysozoa</taxon>
        <taxon>Arthropoda</taxon>
        <taxon>Hexapoda</taxon>
        <taxon>Insecta</taxon>
        <taxon>Pterygota</taxon>
        <taxon>Neoptera</taxon>
        <taxon>Paraneoptera</taxon>
        <taxon>Thysanoptera</taxon>
        <taxon>Terebrantia</taxon>
        <taxon>Thripoidea</taxon>
        <taxon>Thripidae</taxon>
        <taxon>Frankliniella</taxon>
    </lineage>
</organism>
<keyword evidence="7" id="KW-0915">Sodium</keyword>
<reference evidence="14" key="1">
    <citation type="submission" date="2025-08" db="UniProtKB">
        <authorList>
            <consortium name="RefSeq"/>
        </authorList>
    </citation>
    <scope>IDENTIFICATION</scope>
    <source>
        <tissue evidence="14">Whole organism</tissue>
    </source>
</reference>
<feature type="transmembrane region" description="Helical" evidence="12">
    <location>
        <begin position="51"/>
        <end position="71"/>
    </location>
</feature>
<evidence type="ECO:0000256" key="8">
    <source>
        <dbReference type="ARBA" id="ARBA00023065"/>
    </source>
</evidence>
<sequence length="497" mass="53939">METMTLGWVDQAVFVFMLAISTLIGVYFAYCSPGGNMSAAEYLVGGRTMGTIPVALSLIASYISGITLLGYPAETYVYGMQVMYKMLSLPFMGFFFASQLLPVFRDLAGISLYGYFSRRFNNNVRLLASCLFVFGNMCWLPVVIFVPAMAYEQVAQVNIHWVTPVVCVVCIYYTTVGGIKAVVWTDAVQAVSMYVCVVMVMVVGILKVGGLGVVWERGVASGRIEPPVVTLDLTTRHTLFTMMVGAFIGHCAHAGLGQSMIQRYLSLSSNRKAITAMWIFIAGICTFFITSCLAGLIISAYYHDCDPVHAKMVSREDQLLPLFVMETLRDVPGLAGLFISGVFSAALSSMSTSLNSMSAVIIEDWVRGFGGYEPSERHAAWIMRGVVVVLGVITVGLVFVVEKLGMVMQLSSSMAAVSTGPLFTLFIVGLFIPWCDTRSALCGAVSSAMFTATLVFGAAREIALGRLRFPRKPVSVDGCLAAFNTTAAPVIFDDYDR</sequence>
<evidence type="ECO:0000313" key="14">
    <source>
        <dbReference type="RefSeq" id="XP_052121716.1"/>
    </source>
</evidence>